<name>A0A0M0JWZ5_9EUKA</name>
<dbReference type="Gene3D" id="1.10.287.70">
    <property type="match status" value="1"/>
</dbReference>
<comment type="caution">
    <text evidence="8">The sequence shown here is derived from an EMBL/GenBank/DDBJ whole genome shotgun (WGS) entry which is preliminary data.</text>
</comment>
<keyword evidence="8" id="KW-0406">Ion transport</keyword>
<protein>
    <submittedName>
        <fullName evidence="8">Voltage-gated sodium channel</fullName>
    </submittedName>
</protein>
<evidence type="ECO:0000313" key="9">
    <source>
        <dbReference type="Proteomes" id="UP000037460"/>
    </source>
</evidence>
<keyword evidence="3 6" id="KW-1133">Transmembrane helix</keyword>
<feature type="transmembrane region" description="Helical" evidence="6">
    <location>
        <begin position="161"/>
        <end position="184"/>
    </location>
</feature>
<evidence type="ECO:0000256" key="5">
    <source>
        <dbReference type="SAM" id="Coils"/>
    </source>
</evidence>
<keyword evidence="8" id="KW-0813">Transport</keyword>
<keyword evidence="9" id="KW-1185">Reference proteome</keyword>
<evidence type="ECO:0000256" key="6">
    <source>
        <dbReference type="SAM" id="Phobius"/>
    </source>
</evidence>
<feature type="transmembrane region" description="Helical" evidence="6">
    <location>
        <begin position="315"/>
        <end position="337"/>
    </location>
</feature>
<dbReference type="OrthoDB" id="416585at2759"/>
<organism evidence="8 9">
    <name type="scientific">Chrysochromulina tobinii</name>
    <dbReference type="NCBI Taxonomy" id="1460289"/>
    <lineage>
        <taxon>Eukaryota</taxon>
        <taxon>Haptista</taxon>
        <taxon>Haptophyta</taxon>
        <taxon>Prymnesiophyceae</taxon>
        <taxon>Prymnesiales</taxon>
        <taxon>Chrysochromulinaceae</taxon>
        <taxon>Chrysochromulina</taxon>
    </lineage>
</organism>
<feature type="coiled-coil region" evidence="5">
    <location>
        <begin position="405"/>
        <end position="432"/>
    </location>
</feature>
<feature type="transmembrane region" description="Helical" evidence="6">
    <location>
        <begin position="131"/>
        <end position="149"/>
    </location>
</feature>
<gene>
    <name evidence="8" type="ORF">Ctob_013064</name>
</gene>
<dbReference type="GO" id="GO:0005248">
    <property type="term" value="F:voltage-gated sodium channel activity"/>
    <property type="evidence" value="ECO:0007669"/>
    <property type="project" value="TreeGrafter"/>
</dbReference>
<dbReference type="PANTHER" id="PTHR10037">
    <property type="entry name" value="VOLTAGE-GATED CATION CHANNEL CALCIUM AND SODIUM"/>
    <property type="match status" value="1"/>
</dbReference>
<comment type="subcellular location">
    <subcellularLocation>
        <location evidence="1">Membrane</location>
        <topology evidence="1">Multi-pass membrane protein</topology>
    </subcellularLocation>
</comment>
<keyword evidence="2 6" id="KW-0812">Transmembrane</keyword>
<dbReference type="EMBL" id="JWZX01002092">
    <property type="protein sequence ID" value="KOO31074.1"/>
    <property type="molecule type" value="Genomic_DNA"/>
</dbReference>
<reference evidence="9" key="1">
    <citation type="journal article" date="2015" name="PLoS Genet.">
        <title>Genome Sequence and Transcriptome Analyses of Chrysochromulina tobin: Metabolic Tools for Enhanced Algal Fitness in the Prominent Order Prymnesiales (Haptophyceae).</title>
        <authorList>
            <person name="Hovde B.T."/>
            <person name="Deodato C.R."/>
            <person name="Hunsperger H.M."/>
            <person name="Ryken S.A."/>
            <person name="Yost W."/>
            <person name="Jha R.K."/>
            <person name="Patterson J."/>
            <person name="Monnat R.J. Jr."/>
            <person name="Barlow S.B."/>
            <person name="Starkenburg S.R."/>
            <person name="Cattolico R.A."/>
        </authorList>
    </citation>
    <scope>NUCLEOTIDE SEQUENCE</scope>
    <source>
        <strain evidence="9">CCMP291</strain>
    </source>
</reference>
<feature type="transmembrane region" description="Helical" evidence="6">
    <location>
        <begin position="205"/>
        <end position="233"/>
    </location>
</feature>
<accession>A0A0M0JWZ5</accession>
<dbReference type="GO" id="GO:0001518">
    <property type="term" value="C:voltage-gated sodium channel complex"/>
    <property type="evidence" value="ECO:0007669"/>
    <property type="project" value="TreeGrafter"/>
</dbReference>
<dbReference type="AlphaFoldDB" id="A0A0M0JWZ5"/>
<evidence type="ECO:0000256" key="2">
    <source>
        <dbReference type="ARBA" id="ARBA00022692"/>
    </source>
</evidence>
<dbReference type="InterPro" id="IPR005821">
    <property type="entry name" value="Ion_trans_dom"/>
</dbReference>
<dbReference type="Pfam" id="PF00520">
    <property type="entry name" value="Ion_trans"/>
    <property type="match status" value="1"/>
</dbReference>
<feature type="domain" description="Ion transport" evidence="7">
    <location>
        <begin position="90"/>
        <end position="341"/>
    </location>
</feature>
<keyword evidence="5" id="KW-0175">Coiled coil</keyword>
<dbReference type="Proteomes" id="UP000037460">
    <property type="component" value="Unassembled WGS sequence"/>
</dbReference>
<keyword evidence="8" id="KW-0407">Ion channel</keyword>
<evidence type="ECO:0000313" key="8">
    <source>
        <dbReference type="EMBL" id="KOO31074.1"/>
    </source>
</evidence>
<evidence type="ECO:0000256" key="1">
    <source>
        <dbReference type="ARBA" id="ARBA00004141"/>
    </source>
</evidence>
<dbReference type="InterPro" id="IPR043203">
    <property type="entry name" value="VGCC_Ca_Na"/>
</dbReference>
<dbReference type="InterPro" id="IPR027359">
    <property type="entry name" value="Volt_channel_dom_sf"/>
</dbReference>
<feature type="transmembrane region" description="Helical" evidence="6">
    <location>
        <begin position="91"/>
        <end position="110"/>
    </location>
</feature>
<dbReference type="Gene3D" id="1.20.120.350">
    <property type="entry name" value="Voltage-gated potassium channels. Chain C"/>
    <property type="match status" value="1"/>
</dbReference>
<evidence type="ECO:0000256" key="4">
    <source>
        <dbReference type="ARBA" id="ARBA00023136"/>
    </source>
</evidence>
<evidence type="ECO:0000256" key="3">
    <source>
        <dbReference type="ARBA" id="ARBA00022989"/>
    </source>
</evidence>
<sequence>MVSGFEQLGRGVTGKQSERLIAECGPLVNRNTKLVDEDGKCNGIDVYGLSKLMDYLEDYKPSEPFLRHSILGQNKPLPFQREVRRYYCHPIVVWTVAGIIIANFIVNIVEKEIDADRSHLKYASFWDGADTVFNVLFLVELLWNMYGYGFGRAFWESGWNVFDFFITGVGVILLAGVSGPISQLKLLRAFRVFRLFKRIKSLNKIIMALLASVPGVANAFVILFIFFCIYAILAVELFREFGINGTYMTDDVDSLSHVVSSITPRGYTHGIEYYGTYTRAMYTLFQVMTGDSWAEAICRTLLFGLYQRSTLAVSFFYISFAILTQFVLSNVIVAVLLDNFVAPPPDGLKDPEVTELIEYVKAEVAKAPRPQLAPGDRVQDEKMVELELSSYARGAVAGAVPLFDAELVTRRVDRMEQSMLRLEAKLGQVLDKMIKLQALPGERREPPPIHLGKPQGR</sequence>
<dbReference type="PANTHER" id="PTHR10037:SF62">
    <property type="entry name" value="SODIUM CHANNEL PROTEIN 60E"/>
    <property type="match status" value="1"/>
</dbReference>
<dbReference type="SUPFAM" id="SSF81324">
    <property type="entry name" value="Voltage-gated potassium channels"/>
    <property type="match status" value="1"/>
</dbReference>
<proteinExistence type="predicted"/>
<keyword evidence="4 6" id="KW-0472">Membrane</keyword>
<evidence type="ECO:0000259" key="7">
    <source>
        <dbReference type="Pfam" id="PF00520"/>
    </source>
</evidence>